<organism evidence="2 3">
    <name type="scientific">Candidatus Magnetoglobus multicellularis str. Araruama</name>
    <dbReference type="NCBI Taxonomy" id="890399"/>
    <lineage>
        <taxon>Bacteria</taxon>
        <taxon>Pseudomonadati</taxon>
        <taxon>Thermodesulfobacteriota</taxon>
        <taxon>Desulfobacteria</taxon>
        <taxon>Desulfobacterales</taxon>
        <taxon>Desulfobacteraceae</taxon>
        <taxon>Candidatus Magnetoglobus</taxon>
    </lineage>
</organism>
<gene>
    <name evidence="2" type="ORF">OMM_11987</name>
</gene>
<reference evidence="3" key="1">
    <citation type="submission" date="2012-11" db="EMBL/GenBank/DDBJ databases">
        <authorList>
            <person name="Lucero-Rivera Y.E."/>
            <person name="Tovar-Ramirez D."/>
        </authorList>
    </citation>
    <scope>NUCLEOTIDE SEQUENCE [LARGE SCALE GENOMIC DNA]</scope>
    <source>
        <strain evidence="3">Araruama</strain>
    </source>
</reference>
<evidence type="ECO:0000313" key="3">
    <source>
        <dbReference type="Proteomes" id="UP000189670"/>
    </source>
</evidence>
<dbReference type="Proteomes" id="UP000189670">
    <property type="component" value="Unassembled WGS sequence"/>
</dbReference>
<evidence type="ECO:0000256" key="1">
    <source>
        <dbReference type="SAM" id="MobiDB-lite"/>
    </source>
</evidence>
<protein>
    <submittedName>
        <fullName evidence="2">Uncharacterized protein</fullName>
    </submittedName>
</protein>
<sequence length="157" mass="17036">MSLIKYIPDSVDQITGVTDTSLSIPTDQRVLGSDTVCYMVTDDYRTGKYNNVTGKLAESEQLLTSGNTTDIVLTQNSAKNKVYALADSDPIKLFEIQTSDMSTLNEYGVGINPEIPTGYLSYYKMNGDVTDETGNFNGTNNGATLTNDKDGNPNSAY</sequence>
<feature type="compositionally biased region" description="Low complexity" evidence="1">
    <location>
        <begin position="134"/>
        <end position="146"/>
    </location>
</feature>
<name>A0A1V1NWZ4_9BACT</name>
<proteinExistence type="predicted"/>
<dbReference type="AlphaFoldDB" id="A0A1V1NWZ4"/>
<comment type="caution">
    <text evidence="2">The sequence shown here is derived from an EMBL/GenBank/DDBJ whole genome shotgun (WGS) entry which is preliminary data.</text>
</comment>
<feature type="non-terminal residue" evidence="2">
    <location>
        <position position="157"/>
    </location>
</feature>
<dbReference type="EMBL" id="ATBP01001574">
    <property type="protein sequence ID" value="ETR67071.1"/>
    <property type="molecule type" value="Genomic_DNA"/>
</dbReference>
<accession>A0A1V1NWZ4</accession>
<feature type="region of interest" description="Disordered" evidence="1">
    <location>
        <begin position="134"/>
        <end position="157"/>
    </location>
</feature>
<evidence type="ECO:0000313" key="2">
    <source>
        <dbReference type="EMBL" id="ETR67071.1"/>
    </source>
</evidence>